<evidence type="ECO:0000259" key="1">
    <source>
        <dbReference type="Pfam" id="PF13843"/>
    </source>
</evidence>
<sequence length="379" mass="43784">MRRNRFEAIFSNLHVADNNNLPQDDRFAKMRPLFKLLNQKFLLYAPLSECYSIDESMCEYFGKHGCKQFLKEKPIRFGYKPWCLCTSLGYLLLTEPYQGKYGVAPESKNDLGLGGFVVVDMVGRLKSKTDLCFHVFFDNFFTSLKLVRKLTTLGVKCTRTFREIRIEKCPLPAQKSMKGKERGTFDYRMDSESEVIVCRWVENSVVTVVSNAHGAEPTQQVKRYFREKKAKVAVNQPLLIAKYNANMGGVDRMDQNISKYRTAIRGKKWYSSLFTYLLDASVNNALQLYKLKNGNIEHLCFRRSIAKAYLKKYGCKPSRGKARQSAIQAVSRYDRTDHIVIPQAKQTRCAHCHEKTTTRCEKCDVGVHVKCFKVYHTRT</sequence>
<reference evidence="2" key="2">
    <citation type="submission" date="2021-09" db="EMBL/GenBank/DDBJ databases">
        <authorList>
            <person name="Jia N."/>
            <person name="Wang J."/>
            <person name="Shi W."/>
            <person name="Du L."/>
            <person name="Sun Y."/>
            <person name="Zhan W."/>
            <person name="Jiang J."/>
            <person name="Wang Q."/>
            <person name="Zhang B."/>
            <person name="Ji P."/>
            <person name="Sakyi L.B."/>
            <person name="Cui X."/>
            <person name="Yuan T."/>
            <person name="Jiang B."/>
            <person name="Yang W."/>
            <person name="Lam T.T.-Y."/>
            <person name="Chang Q."/>
            <person name="Ding S."/>
            <person name="Wang X."/>
            <person name="Zhu J."/>
            <person name="Ruan X."/>
            <person name="Zhao L."/>
            <person name="Wei J."/>
            <person name="Que T."/>
            <person name="Du C."/>
            <person name="Cheng J."/>
            <person name="Dai P."/>
            <person name="Han X."/>
            <person name="Huang E."/>
            <person name="Gao Y."/>
            <person name="Liu J."/>
            <person name="Shao H."/>
            <person name="Ye R."/>
            <person name="Li L."/>
            <person name="Wei W."/>
            <person name="Wang X."/>
            <person name="Wang C."/>
            <person name="Huo Q."/>
            <person name="Li W."/>
            <person name="Guo W."/>
            <person name="Chen H."/>
            <person name="Chen S."/>
            <person name="Zhou L."/>
            <person name="Zhou L."/>
            <person name="Ni X."/>
            <person name="Tian J."/>
            <person name="Zhou Y."/>
            <person name="Sheng Y."/>
            <person name="Liu T."/>
            <person name="Pan Y."/>
            <person name="Xia L."/>
            <person name="Li J."/>
            <person name="Zhao F."/>
            <person name="Cao W."/>
        </authorList>
    </citation>
    <scope>NUCLEOTIDE SEQUENCE</scope>
    <source>
        <strain evidence="2">Rmic-2018</strain>
        <tissue evidence="2">Larvae</tissue>
    </source>
</reference>
<dbReference type="InterPro" id="IPR029526">
    <property type="entry name" value="PGBD"/>
</dbReference>
<dbReference type="Pfam" id="PF13843">
    <property type="entry name" value="DDE_Tnp_1_7"/>
    <property type="match status" value="1"/>
</dbReference>
<dbReference type="Proteomes" id="UP000821866">
    <property type="component" value="Chromosome 9"/>
</dbReference>
<feature type="domain" description="PiggyBac transposable element-derived protein" evidence="1">
    <location>
        <begin position="1"/>
        <end position="285"/>
    </location>
</feature>
<dbReference type="AlphaFoldDB" id="A0A9J6D5M7"/>
<reference evidence="2" key="1">
    <citation type="journal article" date="2020" name="Cell">
        <title>Large-Scale Comparative Analyses of Tick Genomes Elucidate Their Genetic Diversity and Vector Capacities.</title>
        <authorList>
            <consortium name="Tick Genome and Microbiome Consortium (TIGMIC)"/>
            <person name="Jia N."/>
            <person name="Wang J."/>
            <person name="Shi W."/>
            <person name="Du L."/>
            <person name="Sun Y."/>
            <person name="Zhan W."/>
            <person name="Jiang J.F."/>
            <person name="Wang Q."/>
            <person name="Zhang B."/>
            <person name="Ji P."/>
            <person name="Bell-Sakyi L."/>
            <person name="Cui X.M."/>
            <person name="Yuan T.T."/>
            <person name="Jiang B.G."/>
            <person name="Yang W.F."/>
            <person name="Lam T.T."/>
            <person name="Chang Q.C."/>
            <person name="Ding S.J."/>
            <person name="Wang X.J."/>
            <person name="Zhu J.G."/>
            <person name="Ruan X.D."/>
            <person name="Zhao L."/>
            <person name="Wei J.T."/>
            <person name="Ye R.Z."/>
            <person name="Que T.C."/>
            <person name="Du C.H."/>
            <person name="Zhou Y.H."/>
            <person name="Cheng J.X."/>
            <person name="Dai P.F."/>
            <person name="Guo W.B."/>
            <person name="Han X.H."/>
            <person name="Huang E.J."/>
            <person name="Li L.F."/>
            <person name="Wei W."/>
            <person name="Gao Y.C."/>
            <person name="Liu J.Z."/>
            <person name="Shao H.Z."/>
            <person name="Wang X."/>
            <person name="Wang C.C."/>
            <person name="Yang T.C."/>
            <person name="Huo Q.B."/>
            <person name="Li W."/>
            <person name="Chen H.Y."/>
            <person name="Chen S.E."/>
            <person name="Zhou L.G."/>
            <person name="Ni X.B."/>
            <person name="Tian J.H."/>
            <person name="Sheng Y."/>
            <person name="Liu T."/>
            <person name="Pan Y.S."/>
            <person name="Xia L.Y."/>
            <person name="Li J."/>
            <person name="Zhao F."/>
            <person name="Cao W.C."/>
        </authorList>
    </citation>
    <scope>NUCLEOTIDE SEQUENCE</scope>
    <source>
        <strain evidence="2">Rmic-2018</strain>
    </source>
</reference>
<keyword evidence="3" id="KW-1185">Reference proteome</keyword>
<dbReference type="GO" id="GO:0043565">
    <property type="term" value="F:sequence-specific DNA binding"/>
    <property type="evidence" value="ECO:0007669"/>
    <property type="project" value="TreeGrafter"/>
</dbReference>
<organism evidence="2 3">
    <name type="scientific">Rhipicephalus microplus</name>
    <name type="common">Cattle tick</name>
    <name type="synonym">Boophilus microplus</name>
    <dbReference type="NCBI Taxonomy" id="6941"/>
    <lineage>
        <taxon>Eukaryota</taxon>
        <taxon>Metazoa</taxon>
        <taxon>Ecdysozoa</taxon>
        <taxon>Arthropoda</taxon>
        <taxon>Chelicerata</taxon>
        <taxon>Arachnida</taxon>
        <taxon>Acari</taxon>
        <taxon>Parasitiformes</taxon>
        <taxon>Ixodida</taxon>
        <taxon>Ixodoidea</taxon>
        <taxon>Ixodidae</taxon>
        <taxon>Rhipicephalinae</taxon>
        <taxon>Rhipicephalus</taxon>
        <taxon>Boophilus</taxon>
    </lineage>
</organism>
<name>A0A9J6D5M7_RHIMP</name>
<accession>A0A9J6D5M7</accession>
<evidence type="ECO:0000313" key="2">
    <source>
        <dbReference type="EMBL" id="KAH8009357.1"/>
    </source>
</evidence>
<dbReference type="VEuPathDB" id="VectorBase:LOC119168240"/>
<dbReference type="PANTHER" id="PTHR47055:SF3">
    <property type="entry name" value="PHORBOL-ESTER_DAG-TYPE DOMAIN-CONTAINING PROTEIN"/>
    <property type="match status" value="1"/>
</dbReference>
<proteinExistence type="predicted"/>
<evidence type="ECO:0000313" key="3">
    <source>
        <dbReference type="Proteomes" id="UP000821866"/>
    </source>
</evidence>
<protein>
    <recommendedName>
        <fullName evidence="1">PiggyBac transposable element-derived protein domain-containing protein</fullName>
    </recommendedName>
</protein>
<gene>
    <name evidence="2" type="ORF">HPB51_015680</name>
</gene>
<dbReference type="InterPro" id="IPR052638">
    <property type="entry name" value="PiggyBac_TE-derived"/>
</dbReference>
<comment type="caution">
    <text evidence="2">The sequence shown here is derived from an EMBL/GenBank/DDBJ whole genome shotgun (WGS) entry which is preliminary data.</text>
</comment>
<dbReference type="PANTHER" id="PTHR47055">
    <property type="entry name" value="DDE_TNP_1_7 DOMAIN-CONTAINING PROTEIN"/>
    <property type="match status" value="1"/>
</dbReference>
<dbReference type="EMBL" id="JABSTU010000011">
    <property type="protein sequence ID" value="KAH8009357.1"/>
    <property type="molecule type" value="Genomic_DNA"/>
</dbReference>